<dbReference type="PaxDb" id="3708-A0A078HLA4"/>
<evidence type="ECO:0000313" key="2">
    <source>
        <dbReference type="Proteomes" id="UP000028999"/>
    </source>
</evidence>
<reference evidence="1 2" key="1">
    <citation type="journal article" date="2014" name="Science">
        <title>Plant genetics. Early allopolyploid evolution in the post-Neolithic Brassica napus oilseed genome.</title>
        <authorList>
            <person name="Chalhoub B."/>
            <person name="Denoeud F."/>
            <person name="Liu S."/>
            <person name="Parkin I.A."/>
            <person name="Tang H."/>
            <person name="Wang X."/>
            <person name="Chiquet J."/>
            <person name="Belcram H."/>
            <person name="Tong C."/>
            <person name="Samans B."/>
            <person name="Correa M."/>
            <person name="Da Silva C."/>
            <person name="Just J."/>
            <person name="Falentin C."/>
            <person name="Koh C.S."/>
            <person name="Le Clainche I."/>
            <person name="Bernard M."/>
            <person name="Bento P."/>
            <person name="Noel B."/>
            <person name="Labadie K."/>
            <person name="Alberti A."/>
            <person name="Charles M."/>
            <person name="Arnaud D."/>
            <person name="Guo H."/>
            <person name="Daviaud C."/>
            <person name="Alamery S."/>
            <person name="Jabbari K."/>
            <person name="Zhao M."/>
            <person name="Edger P.P."/>
            <person name="Chelaifa H."/>
            <person name="Tack D."/>
            <person name="Lassalle G."/>
            <person name="Mestiri I."/>
            <person name="Schnel N."/>
            <person name="Le Paslier M.C."/>
            <person name="Fan G."/>
            <person name="Renault V."/>
            <person name="Bayer P.E."/>
            <person name="Golicz A.A."/>
            <person name="Manoli S."/>
            <person name="Lee T.H."/>
            <person name="Thi V.H."/>
            <person name="Chalabi S."/>
            <person name="Hu Q."/>
            <person name="Fan C."/>
            <person name="Tollenaere R."/>
            <person name="Lu Y."/>
            <person name="Battail C."/>
            <person name="Shen J."/>
            <person name="Sidebottom C.H."/>
            <person name="Wang X."/>
            <person name="Canaguier A."/>
            <person name="Chauveau A."/>
            <person name="Berard A."/>
            <person name="Deniot G."/>
            <person name="Guan M."/>
            <person name="Liu Z."/>
            <person name="Sun F."/>
            <person name="Lim Y.P."/>
            <person name="Lyons E."/>
            <person name="Town C.D."/>
            <person name="Bancroft I."/>
            <person name="Wang X."/>
            <person name="Meng J."/>
            <person name="Ma J."/>
            <person name="Pires J.C."/>
            <person name="King G.J."/>
            <person name="Brunel D."/>
            <person name="Delourme R."/>
            <person name="Renard M."/>
            <person name="Aury J.M."/>
            <person name="Adams K.L."/>
            <person name="Batley J."/>
            <person name="Snowdon R.J."/>
            <person name="Tost J."/>
            <person name="Edwards D."/>
            <person name="Zhou Y."/>
            <person name="Hua W."/>
            <person name="Sharpe A.G."/>
            <person name="Paterson A.H."/>
            <person name="Guan C."/>
            <person name="Wincker P."/>
        </authorList>
    </citation>
    <scope>NUCLEOTIDE SEQUENCE [LARGE SCALE GENOMIC DNA]</scope>
    <source>
        <strain evidence="2">cv. Darmor-bzh</strain>
    </source>
</reference>
<gene>
    <name evidence="1" type="primary">BnaC02g06790D</name>
    <name evidence="1" type="ORF">GSBRNA2T00065362001</name>
</gene>
<sequence>MARSIYLSFRSPQKLDGS</sequence>
<name>A0A078HLA4_BRANA</name>
<dbReference type="AlphaFoldDB" id="A0A078HLA4"/>
<keyword evidence="2" id="KW-1185">Reference proteome</keyword>
<evidence type="ECO:0000313" key="1">
    <source>
        <dbReference type="EMBL" id="CDY38094.1"/>
    </source>
</evidence>
<dbReference type="EMBL" id="LK032416">
    <property type="protein sequence ID" value="CDY38094.1"/>
    <property type="molecule type" value="Genomic_DNA"/>
</dbReference>
<proteinExistence type="predicted"/>
<dbReference type="Proteomes" id="UP000028999">
    <property type="component" value="Unassembled WGS sequence"/>
</dbReference>
<organism evidence="1 2">
    <name type="scientific">Brassica napus</name>
    <name type="common">Rape</name>
    <dbReference type="NCBI Taxonomy" id="3708"/>
    <lineage>
        <taxon>Eukaryota</taxon>
        <taxon>Viridiplantae</taxon>
        <taxon>Streptophyta</taxon>
        <taxon>Embryophyta</taxon>
        <taxon>Tracheophyta</taxon>
        <taxon>Spermatophyta</taxon>
        <taxon>Magnoliopsida</taxon>
        <taxon>eudicotyledons</taxon>
        <taxon>Gunneridae</taxon>
        <taxon>Pentapetalae</taxon>
        <taxon>rosids</taxon>
        <taxon>malvids</taxon>
        <taxon>Brassicales</taxon>
        <taxon>Brassicaceae</taxon>
        <taxon>Brassiceae</taxon>
        <taxon>Brassica</taxon>
    </lineage>
</organism>
<accession>A0A078HLA4</accession>
<protein>
    <submittedName>
        <fullName evidence="1">BnaC02g06790D protein</fullName>
    </submittedName>
</protein>